<evidence type="ECO:0000313" key="1">
    <source>
        <dbReference type="EMBL" id="MYM34046.1"/>
    </source>
</evidence>
<dbReference type="Pfam" id="PF05930">
    <property type="entry name" value="Phage_AlpA"/>
    <property type="match status" value="1"/>
</dbReference>
<protein>
    <submittedName>
        <fullName evidence="1">AlpA family phage regulatory protein</fullName>
    </submittedName>
</protein>
<organism evidence="1 2">
    <name type="scientific">Duganella lactea</name>
    <dbReference type="NCBI Taxonomy" id="2692173"/>
    <lineage>
        <taxon>Bacteria</taxon>
        <taxon>Pseudomonadati</taxon>
        <taxon>Pseudomonadota</taxon>
        <taxon>Betaproteobacteria</taxon>
        <taxon>Burkholderiales</taxon>
        <taxon>Oxalobacteraceae</taxon>
        <taxon>Telluria group</taxon>
        <taxon>Duganella</taxon>
    </lineage>
</organism>
<dbReference type="RefSeq" id="WP_160989443.1">
    <property type="nucleotide sequence ID" value="NZ_WWCO01000004.1"/>
</dbReference>
<sequence length="100" mass="11316">MKTTEDELPYELKEIIRRVKELANDRMLRLPQASGKLGLATSTYWKGVKEGTIPPQVPLGPRISAWRESELQAWIDAKTYAARNNLIIDMKAFVSALTSK</sequence>
<proteinExistence type="predicted"/>
<name>A0ABW9V2X2_9BURK</name>
<keyword evidence="2" id="KW-1185">Reference proteome</keyword>
<accession>A0ABW9V2X2</accession>
<dbReference type="InterPro" id="IPR010260">
    <property type="entry name" value="AlpA"/>
</dbReference>
<reference evidence="1 2" key="1">
    <citation type="submission" date="2019-12" db="EMBL/GenBank/DDBJ databases">
        <title>Novel species isolated from a subtropical stream in China.</title>
        <authorList>
            <person name="Lu H."/>
        </authorList>
    </citation>
    <scope>NUCLEOTIDE SEQUENCE [LARGE SCALE GENOMIC DNA]</scope>
    <source>
        <strain evidence="1 2">FT94W</strain>
    </source>
</reference>
<comment type="caution">
    <text evidence="1">The sequence shown here is derived from an EMBL/GenBank/DDBJ whole genome shotgun (WGS) entry which is preliminary data.</text>
</comment>
<dbReference type="Gene3D" id="1.10.238.160">
    <property type="match status" value="1"/>
</dbReference>
<dbReference type="Proteomes" id="UP000449678">
    <property type="component" value="Unassembled WGS sequence"/>
</dbReference>
<gene>
    <name evidence="1" type="ORF">GTP38_06800</name>
</gene>
<evidence type="ECO:0000313" key="2">
    <source>
        <dbReference type="Proteomes" id="UP000449678"/>
    </source>
</evidence>
<dbReference type="EMBL" id="WWCO01000004">
    <property type="protein sequence ID" value="MYM34046.1"/>
    <property type="molecule type" value="Genomic_DNA"/>
</dbReference>